<dbReference type="AlphaFoldDB" id="A0A8J5SC24"/>
<dbReference type="PROSITE" id="PS51257">
    <property type="entry name" value="PROKAR_LIPOPROTEIN"/>
    <property type="match status" value="1"/>
</dbReference>
<dbReference type="EMBL" id="JAAALK010000285">
    <property type="protein sequence ID" value="KAG8065172.1"/>
    <property type="molecule type" value="Genomic_DNA"/>
</dbReference>
<evidence type="ECO:0000313" key="2">
    <source>
        <dbReference type="Proteomes" id="UP000729402"/>
    </source>
</evidence>
<dbReference type="Proteomes" id="UP000729402">
    <property type="component" value="Unassembled WGS sequence"/>
</dbReference>
<reference evidence="1" key="2">
    <citation type="submission" date="2021-02" db="EMBL/GenBank/DDBJ databases">
        <authorList>
            <person name="Kimball J.A."/>
            <person name="Haas M.W."/>
            <person name="Macchietto M."/>
            <person name="Kono T."/>
            <person name="Duquette J."/>
            <person name="Shao M."/>
        </authorList>
    </citation>
    <scope>NUCLEOTIDE SEQUENCE</scope>
    <source>
        <tissue evidence="1">Fresh leaf tissue</tissue>
    </source>
</reference>
<dbReference type="OrthoDB" id="692019at2759"/>
<keyword evidence="2" id="KW-1185">Reference proteome</keyword>
<dbReference type="InterPro" id="IPR004252">
    <property type="entry name" value="Probable_transposase_24"/>
</dbReference>
<dbReference type="Pfam" id="PF03004">
    <property type="entry name" value="Transposase_24"/>
    <property type="match status" value="1"/>
</dbReference>
<name>A0A8J5SC24_ZIZPA</name>
<reference evidence="1" key="1">
    <citation type="journal article" date="2021" name="bioRxiv">
        <title>Whole Genome Assembly and Annotation of Northern Wild Rice, Zizania palustris L., Supports a Whole Genome Duplication in the Zizania Genus.</title>
        <authorList>
            <person name="Haas M."/>
            <person name="Kono T."/>
            <person name="Macchietto M."/>
            <person name="Millas R."/>
            <person name="McGilp L."/>
            <person name="Shao M."/>
            <person name="Duquette J."/>
            <person name="Hirsch C.N."/>
            <person name="Kimball J."/>
        </authorList>
    </citation>
    <scope>NUCLEOTIDE SEQUENCE</scope>
    <source>
        <tissue evidence="1">Fresh leaf tissue</tissue>
    </source>
</reference>
<evidence type="ECO:0000313" key="1">
    <source>
        <dbReference type="EMBL" id="KAG8065172.1"/>
    </source>
</evidence>
<organism evidence="1 2">
    <name type="scientific">Zizania palustris</name>
    <name type="common">Northern wild rice</name>
    <dbReference type="NCBI Taxonomy" id="103762"/>
    <lineage>
        <taxon>Eukaryota</taxon>
        <taxon>Viridiplantae</taxon>
        <taxon>Streptophyta</taxon>
        <taxon>Embryophyta</taxon>
        <taxon>Tracheophyta</taxon>
        <taxon>Spermatophyta</taxon>
        <taxon>Magnoliopsida</taxon>
        <taxon>Liliopsida</taxon>
        <taxon>Poales</taxon>
        <taxon>Poaceae</taxon>
        <taxon>BOP clade</taxon>
        <taxon>Oryzoideae</taxon>
        <taxon>Oryzeae</taxon>
        <taxon>Zizaniinae</taxon>
        <taxon>Zizania</taxon>
    </lineage>
</organism>
<comment type="caution">
    <text evidence="1">The sequence shown here is derived from an EMBL/GenBank/DDBJ whole genome shotgun (WGS) entry which is preliminary data.</text>
</comment>
<accession>A0A8J5SC24</accession>
<protein>
    <submittedName>
        <fullName evidence="1">Uncharacterized protein</fullName>
    </submittedName>
</protein>
<proteinExistence type="predicted"/>
<sequence length="206" mass="22803">MRRCPFAASPAGQACCASLLKLRRPLEEPPRTASFSLAARAPADRPHPSWTALAPLPQHSIAPPHDLWVLLATSVHPCVAIHLVSSRTRRIQDLSFLKIYLLIRSSWGKANRSRLTQNDTTGSKSHARVDYEMTKELGRPPHRDELFIKAHTPVVGRVPVTAVSTAVAGTLTSSARHCYGQQQWRAEDVSVSATVVFPHYIECYKP</sequence>
<gene>
    <name evidence="1" type="ORF">GUJ93_ZPchr0004g38879</name>
</gene>